<dbReference type="InterPro" id="IPR036514">
    <property type="entry name" value="SGNH_hydro_sf"/>
</dbReference>
<evidence type="ECO:0000256" key="5">
    <source>
        <dbReference type="ARBA" id="ARBA00022801"/>
    </source>
</evidence>
<evidence type="ECO:0008006" key="10">
    <source>
        <dbReference type="Google" id="ProtNLM"/>
    </source>
</evidence>
<dbReference type="AlphaFoldDB" id="A0AA42AX09"/>
<keyword evidence="9" id="KW-1185">Reference proteome</keyword>
<dbReference type="GO" id="GO:0005576">
    <property type="term" value="C:extracellular region"/>
    <property type="evidence" value="ECO:0007669"/>
    <property type="project" value="UniProtKB-SubCell"/>
</dbReference>
<organism evidence="8 9">
    <name type="scientific">Papaver nudicaule</name>
    <name type="common">Iceland poppy</name>
    <dbReference type="NCBI Taxonomy" id="74823"/>
    <lineage>
        <taxon>Eukaryota</taxon>
        <taxon>Viridiplantae</taxon>
        <taxon>Streptophyta</taxon>
        <taxon>Embryophyta</taxon>
        <taxon>Tracheophyta</taxon>
        <taxon>Spermatophyta</taxon>
        <taxon>Magnoliopsida</taxon>
        <taxon>Ranunculales</taxon>
        <taxon>Papaveraceae</taxon>
        <taxon>Papaveroideae</taxon>
        <taxon>Papaver</taxon>
    </lineage>
</organism>
<dbReference type="GO" id="GO:0016788">
    <property type="term" value="F:hydrolase activity, acting on ester bonds"/>
    <property type="evidence" value="ECO:0007669"/>
    <property type="project" value="InterPro"/>
</dbReference>
<protein>
    <recommendedName>
        <fullName evidence="10">GDSL esterase/lipase</fullName>
    </recommendedName>
</protein>
<dbReference type="InterPro" id="IPR051238">
    <property type="entry name" value="GDSL_esterase/lipase"/>
</dbReference>
<evidence type="ECO:0000313" key="8">
    <source>
        <dbReference type="EMBL" id="MCL7042945.1"/>
    </source>
</evidence>
<evidence type="ECO:0000256" key="3">
    <source>
        <dbReference type="ARBA" id="ARBA00022525"/>
    </source>
</evidence>
<evidence type="ECO:0000256" key="4">
    <source>
        <dbReference type="ARBA" id="ARBA00022729"/>
    </source>
</evidence>
<keyword evidence="3" id="KW-0964">Secreted</keyword>
<evidence type="ECO:0000256" key="2">
    <source>
        <dbReference type="ARBA" id="ARBA00008668"/>
    </source>
</evidence>
<dbReference type="PANTHER" id="PTHR45650:SF4">
    <property type="entry name" value="GDSL-LIKE LIPASE_ACYLHYDROLASE FAMILY PROTEIN, EXPRESSED"/>
    <property type="match status" value="1"/>
</dbReference>
<keyword evidence="6" id="KW-0442">Lipid degradation</keyword>
<evidence type="ECO:0000256" key="1">
    <source>
        <dbReference type="ARBA" id="ARBA00004613"/>
    </source>
</evidence>
<name>A0AA42AX09_PAPNU</name>
<evidence type="ECO:0000313" key="9">
    <source>
        <dbReference type="Proteomes" id="UP001177140"/>
    </source>
</evidence>
<keyword evidence="5" id="KW-0378">Hydrolase</keyword>
<dbReference type="Gene3D" id="3.40.50.1110">
    <property type="entry name" value="SGNH hydrolase"/>
    <property type="match status" value="1"/>
</dbReference>
<sequence>SLYCLDARKIVVENVPVIGCIPTVREFSEPWAPDSCSKVINNAAMLFNKKLKALIMELNSELPGSHFVYADMYNIIFSDLLRNHRKY</sequence>
<feature type="non-terminal residue" evidence="8">
    <location>
        <position position="87"/>
    </location>
</feature>
<dbReference type="Pfam" id="PF00657">
    <property type="entry name" value="Lipase_GDSL"/>
    <property type="match status" value="1"/>
</dbReference>
<feature type="non-terminal residue" evidence="8">
    <location>
        <position position="1"/>
    </location>
</feature>
<dbReference type="Proteomes" id="UP001177140">
    <property type="component" value="Unassembled WGS sequence"/>
</dbReference>
<comment type="similarity">
    <text evidence="2">Belongs to the 'GDSL' lipolytic enzyme family.</text>
</comment>
<dbReference type="GO" id="GO:0016042">
    <property type="term" value="P:lipid catabolic process"/>
    <property type="evidence" value="ECO:0007669"/>
    <property type="project" value="UniProtKB-KW"/>
</dbReference>
<comment type="subcellular location">
    <subcellularLocation>
        <location evidence="1">Secreted</location>
    </subcellularLocation>
</comment>
<dbReference type="EMBL" id="JAJJMA010241268">
    <property type="protein sequence ID" value="MCL7042945.1"/>
    <property type="molecule type" value="Genomic_DNA"/>
</dbReference>
<dbReference type="PANTHER" id="PTHR45650">
    <property type="entry name" value="GDSL-LIKE LIPASE/ACYLHYDROLASE-RELATED"/>
    <property type="match status" value="1"/>
</dbReference>
<evidence type="ECO:0000256" key="7">
    <source>
        <dbReference type="ARBA" id="ARBA00023098"/>
    </source>
</evidence>
<evidence type="ECO:0000256" key="6">
    <source>
        <dbReference type="ARBA" id="ARBA00022963"/>
    </source>
</evidence>
<dbReference type="InterPro" id="IPR001087">
    <property type="entry name" value="GDSL"/>
</dbReference>
<comment type="caution">
    <text evidence="8">The sequence shown here is derived from an EMBL/GenBank/DDBJ whole genome shotgun (WGS) entry which is preliminary data.</text>
</comment>
<accession>A0AA42AX09</accession>
<gene>
    <name evidence="8" type="ORF">MKW94_012404</name>
</gene>
<keyword evidence="7" id="KW-0443">Lipid metabolism</keyword>
<proteinExistence type="inferred from homology"/>
<reference evidence="8" key="1">
    <citation type="submission" date="2022-03" db="EMBL/GenBank/DDBJ databases">
        <title>A functionally conserved STORR gene fusion in Papaver species that diverged 16.8 million years ago.</title>
        <authorList>
            <person name="Catania T."/>
        </authorList>
    </citation>
    <scope>NUCLEOTIDE SEQUENCE</scope>
    <source>
        <strain evidence="8">S-191538</strain>
    </source>
</reference>
<keyword evidence="4" id="KW-0732">Signal</keyword>